<proteinExistence type="predicted"/>
<keyword evidence="4" id="KW-0862">Zinc</keyword>
<keyword evidence="1" id="KW-0479">Metal-binding</keyword>
<dbReference type="Gene3D" id="3.30.160.60">
    <property type="entry name" value="Classic Zinc Finger"/>
    <property type="match status" value="2"/>
</dbReference>
<dbReference type="GO" id="GO:0045944">
    <property type="term" value="P:positive regulation of transcription by RNA polymerase II"/>
    <property type="evidence" value="ECO:0007669"/>
    <property type="project" value="UniProtKB-ARBA"/>
</dbReference>
<dbReference type="PANTHER" id="PTHR19818:SF139">
    <property type="entry name" value="PAIR-RULE PROTEIN ODD-PAIRED"/>
    <property type="match status" value="1"/>
</dbReference>
<dbReference type="PROSITE" id="PS50157">
    <property type="entry name" value="ZINC_FINGER_C2H2_2"/>
    <property type="match status" value="2"/>
</dbReference>
<evidence type="ECO:0000256" key="3">
    <source>
        <dbReference type="ARBA" id="ARBA00022771"/>
    </source>
</evidence>
<dbReference type="InterPro" id="IPR013087">
    <property type="entry name" value="Znf_C2H2_type"/>
</dbReference>
<feature type="domain" description="C2H2-type" evidence="6">
    <location>
        <begin position="31"/>
        <end position="60"/>
    </location>
</feature>
<evidence type="ECO:0000256" key="2">
    <source>
        <dbReference type="ARBA" id="ARBA00022737"/>
    </source>
</evidence>
<evidence type="ECO:0000259" key="6">
    <source>
        <dbReference type="PROSITE" id="PS50157"/>
    </source>
</evidence>
<dbReference type="InterPro" id="IPR050329">
    <property type="entry name" value="GLI_C2H2-zinc-finger"/>
</dbReference>
<dbReference type="AlphaFoldDB" id="G0N2K5"/>
<dbReference type="GO" id="GO:0005634">
    <property type="term" value="C:nucleus"/>
    <property type="evidence" value="ECO:0007669"/>
    <property type="project" value="UniProtKB-ARBA"/>
</dbReference>
<dbReference type="PANTHER" id="PTHR19818">
    <property type="entry name" value="ZINC FINGER PROTEIN ZIC AND GLI"/>
    <property type="match status" value="1"/>
</dbReference>
<dbReference type="InParanoid" id="G0N2K5"/>
<dbReference type="GO" id="GO:0000978">
    <property type="term" value="F:RNA polymerase II cis-regulatory region sequence-specific DNA binding"/>
    <property type="evidence" value="ECO:0007669"/>
    <property type="project" value="TreeGrafter"/>
</dbReference>
<keyword evidence="2" id="KW-0677">Repeat</keyword>
<gene>
    <name evidence="7" type="ORF">CAEBREN_19165</name>
</gene>
<evidence type="ECO:0000256" key="5">
    <source>
        <dbReference type="PROSITE-ProRule" id="PRU00042"/>
    </source>
</evidence>
<dbReference type="InterPro" id="IPR036236">
    <property type="entry name" value="Znf_C2H2_sf"/>
</dbReference>
<dbReference type="HOGENOM" id="CLU_1857034_0_0_1"/>
<dbReference type="eggNOG" id="KOG1721">
    <property type="taxonomic scope" value="Eukaryota"/>
</dbReference>
<evidence type="ECO:0000256" key="1">
    <source>
        <dbReference type="ARBA" id="ARBA00022723"/>
    </source>
</evidence>
<organism evidence="8">
    <name type="scientific">Caenorhabditis brenneri</name>
    <name type="common">Nematode worm</name>
    <dbReference type="NCBI Taxonomy" id="135651"/>
    <lineage>
        <taxon>Eukaryota</taxon>
        <taxon>Metazoa</taxon>
        <taxon>Ecdysozoa</taxon>
        <taxon>Nematoda</taxon>
        <taxon>Chromadorea</taxon>
        <taxon>Rhabditida</taxon>
        <taxon>Rhabditina</taxon>
        <taxon>Rhabditomorpha</taxon>
        <taxon>Rhabditoidea</taxon>
        <taxon>Rhabditidae</taxon>
        <taxon>Peloderinae</taxon>
        <taxon>Caenorhabditis</taxon>
    </lineage>
</organism>
<name>G0N2K5_CAEBE</name>
<evidence type="ECO:0000313" key="7">
    <source>
        <dbReference type="EMBL" id="EGT50812.1"/>
    </source>
</evidence>
<dbReference type="Proteomes" id="UP000008068">
    <property type="component" value="Unassembled WGS sequence"/>
</dbReference>
<protein>
    <recommendedName>
        <fullName evidence="6">C2H2-type domain-containing protein</fullName>
    </recommendedName>
</protein>
<evidence type="ECO:0000313" key="8">
    <source>
        <dbReference type="Proteomes" id="UP000008068"/>
    </source>
</evidence>
<dbReference type="SUPFAM" id="SSF57667">
    <property type="entry name" value="beta-beta-alpha zinc fingers"/>
    <property type="match status" value="1"/>
</dbReference>
<feature type="domain" description="C2H2-type" evidence="6">
    <location>
        <begin position="62"/>
        <end position="90"/>
    </location>
</feature>
<dbReference type="Pfam" id="PF00096">
    <property type="entry name" value="zf-C2H2"/>
    <property type="match status" value="1"/>
</dbReference>
<reference evidence="8" key="1">
    <citation type="submission" date="2011-07" db="EMBL/GenBank/DDBJ databases">
        <authorList>
            <consortium name="Caenorhabditis brenneri Sequencing and Analysis Consortium"/>
            <person name="Wilson R.K."/>
        </authorList>
    </citation>
    <scope>NUCLEOTIDE SEQUENCE [LARGE SCALE GENOMIC DNA]</scope>
    <source>
        <strain evidence="8">PB2801</strain>
    </source>
</reference>
<sequence length="138" mass="16164">MNIIIQHCLLIIRASMPCLRMLQYVKGEKPFLCKVEGCLKRFSESTVRIKHMRTHLERTQFFECKQCDKKYGHLDALRKHIKNKHKAEAPGTSASGAILTDTSNIRQNPAPSYSQVDYSGFYKHRDQMYIYPQSNYEY</sequence>
<dbReference type="GO" id="GO:0008270">
    <property type="term" value="F:zinc ion binding"/>
    <property type="evidence" value="ECO:0007669"/>
    <property type="project" value="UniProtKB-KW"/>
</dbReference>
<dbReference type="GO" id="GO:0000981">
    <property type="term" value="F:DNA-binding transcription factor activity, RNA polymerase II-specific"/>
    <property type="evidence" value="ECO:0007669"/>
    <property type="project" value="TreeGrafter"/>
</dbReference>
<keyword evidence="8" id="KW-1185">Reference proteome</keyword>
<accession>G0N2K5</accession>
<dbReference type="SMART" id="SM00355">
    <property type="entry name" value="ZnF_C2H2"/>
    <property type="match status" value="2"/>
</dbReference>
<dbReference type="PROSITE" id="PS00028">
    <property type="entry name" value="ZINC_FINGER_C2H2_1"/>
    <property type="match status" value="2"/>
</dbReference>
<evidence type="ECO:0000256" key="4">
    <source>
        <dbReference type="ARBA" id="ARBA00022833"/>
    </source>
</evidence>
<dbReference type="OrthoDB" id="6077919at2759"/>
<dbReference type="EMBL" id="GL379830">
    <property type="protein sequence ID" value="EGT50812.1"/>
    <property type="molecule type" value="Genomic_DNA"/>
</dbReference>
<keyword evidence="3 5" id="KW-0863">Zinc-finger</keyword>
<dbReference type="STRING" id="135651.G0N2K5"/>